<evidence type="ECO:0000313" key="3">
    <source>
        <dbReference type="Proteomes" id="UP001500392"/>
    </source>
</evidence>
<evidence type="ECO:0000313" key="2">
    <source>
        <dbReference type="EMBL" id="GAA4091896.1"/>
    </source>
</evidence>
<dbReference type="RefSeq" id="WP_344933986.1">
    <property type="nucleotide sequence ID" value="NZ_BAABDM010000002.1"/>
</dbReference>
<accession>A0ABP7WN57</accession>
<name>A0ABP7WN57_9GAMM</name>
<organism evidence="2 3">
    <name type="scientific">Zhongshania borealis</name>
    <dbReference type="NCBI Taxonomy" id="889488"/>
    <lineage>
        <taxon>Bacteria</taxon>
        <taxon>Pseudomonadati</taxon>
        <taxon>Pseudomonadota</taxon>
        <taxon>Gammaproteobacteria</taxon>
        <taxon>Cellvibrionales</taxon>
        <taxon>Spongiibacteraceae</taxon>
        <taxon>Zhongshania</taxon>
    </lineage>
</organism>
<evidence type="ECO:0000256" key="1">
    <source>
        <dbReference type="SAM" id="MobiDB-lite"/>
    </source>
</evidence>
<feature type="region of interest" description="Disordered" evidence="1">
    <location>
        <begin position="1"/>
        <end position="27"/>
    </location>
</feature>
<dbReference type="EMBL" id="BAABDM010000002">
    <property type="protein sequence ID" value="GAA4091896.1"/>
    <property type="molecule type" value="Genomic_DNA"/>
</dbReference>
<protein>
    <submittedName>
        <fullName evidence="2">Uncharacterized protein</fullName>
    </submittedName>
</protein>
<proteinExistence type="predicted"/>
<keyword evidence="3" id="KW-1185">Reference proteome</keyword>
<gene>
    <name evidence="2" type="ORF">GCM10022414_14170</name>
</gene>
<reference evidence="3" key="1">
    <citation type="journal article" date="2019" name="Int. J. Syst. Evol. Microbiol.">
        <title>The Global Catalogue of Microorganisms (GCM) 10K type strain sequencing project: providing services to taxonomists for standard genome sequencing and annotation.</title>
        <authorList>
            <consortium name="The Broad Institute Genomics Platform"/>
            <consortium name="The Broad Institute Genome Sequencing Center for Infectious Disease"/>
            <person name="Wu L."/>
            <person name="Ma J."/>
        </authorList>
    </citation>
    <scope>NUCLEOTIDE SEQUENCE [LARGE SCALE GENOMIC DNA]</scope>
    <source>
        <strain evidence="3">JCM 17304</strain>
    </source>
</reference>
<sequence>MATATQKTDTSIFGDNRMHQSSLSQNGAKRSEWWLNVDYAEIVEMNRAVAALQRCSN</sequence>
<comment type="caution">
    <text evidence="2">The sequence shown here is derived from an EMBL/GenBank/DDBJ whole genome shotgun (WGS) entry which is preliminary data.</text>
</comment>
<dbReference type="Proteomes" id="UP001500392">
    <property type="component" value="Unassembled WGS sequence"/>
</dbReference>